<keyword evidence="4 7" id="KW-0547">Nucleotide-binding</keyword>
<dbReference type="EC" id="2.7.11.1" evidence="1"/>
<keyword evidence="2" id="KW-0723">Serine/threonine-protein kinase</keyword>
<evidence type="ECO:0000256" key="8">
    <source>
        <dbReference type="SAM" id="MobiDB-lite"/>
    </source>
</evidence>
<evidence type="ECO:0000256" key="1">
    <source>
        <dbReference type="ARBA" id="ARBA00012513"/>
    </source>
</evidence>
<evidence type="ECO:0000256" key="2">
    <source>
        <dbReference type="ARBA" id="ARBA00022527"/>
    </source>
</evidence>
<feature type="compositionally biased region" description="Low complexity" evidence="8">
    <location>
        <begin position="409"/>
        <end position="429"/>
    </location>
</feature>
<feature type="region of interest" description="Disordered" evidence="8">
    <location>
        <begin position="334"/>
        <end position="481"/>
    </location>
</feature>
<gene>
    <name evidence="10" type="ORF">Phou_103970</name>
</gene>
<sequence>MWRVLIAERYSLVKPVGSGGMGRVWLANDEMLRREVAIKEVVPPDWMTAEERELLRETTIREARAAAQLNHPNAVQIYDVVYTEGRPWIVMEYVPSRSLQEVIAQDGPLPVERVAQIGLAVLYALRAAHVAGVLHRDVKPHNVLIAEDGRVVLTDFGLATFDGGDGAMTRAGLIMGSPQYVAPERAKDGVSTIETDLWSLGATLFAAVEGRSPYARSTTMATLTALATAPPDPAPRAGALRPLLGGLLRKDPKHRLTGAEAERLLRRAALPPPAVQPRTRLRPRPRRSPDGPRPEFPAEGAARGRRRLVIGAAAALLTAVGAASAVVALQGDSGVPLASSPAPPPPPRAPHLRPAAPAPAGACRAAHRRPAPPRSGPHRRPPRGTRSRTASRGTPTRAASRWRSPPRGPTTATATWSASASRAAPACSPWTPGRACAATRSRTGSPRSARWWPAARSTSTSRSRSCPTATSTAAPTGTARG</sequence>
<evidence type="ECO:0000259" key="9">
    <source>
        <dbReference type="PROSITE" id="PS50011"/>
    </source>
</evidence>
<proteinExistence type="predicted"/>
<dbReference type="Gene3D" id="1.10.510.10">
    <property type="entry name" value="Transferase(Phosphotransferase) domain 1"/>
    <property type="match status" value="1"/>
</dbReference>
<dbReference type="RefSeq" id="WP_173072203.1">
    <property type="nucleotide sequence ID" value="NZ_BLPF01000005.1"/>
</dbReference>
<dbReference type="SUPFAM" id="SSF56112">
    <property type="entry name" value="Protein kinase-like (PK-like)"/>
    <property type="match status" value="1"/>
</dbReference>
<dbReference type="PANTHER" id="PTHR43289">
    <property type="entry name" value="MITOGEN-ACTIVATED PROTEIN KINASE KINASE KINASE 20-RELATED"/>
    <property type="match status" value="1"/>
</dbReference>
<dbReference type="GO" id="GO:0004674">
    <property type="term" value="F:protein serine/threonine kinase activity"/>
    <property type="evidence" value="ECO:0007669"/>
    <property type="project" value="UniProtKB-KW"/>
</dbReference>
<dbReference type="InterPro" id="IPR000719">
    <property type="entry name" value="Prot_kinase_dom"/>
</dbReference>
<dbReference type="InterPro" id="IPR011009">
    <property type="entry name" value="Kinase-like_dom_sf"/>
</dbReference>
<reference evidence="10 11" key="2">
    <citation type="submission" date="2020-03" db="EMBL/GenBank/DDBJ databases">
        <authorList>
            <person name="Ichikawa N."/>
            <person name="Kimura A."/>
            <person name="Kitahashi Y."/>
            <person name="Uohara A."/>
        </authorList>
    </citation>
    <scope>NUCLEOTIDE SEQUENCE [LARGE SCALE GENOMIC DNA]</scope>
    <source>
        <strain evidence="10 11">NBRC 108639</strain>
    </source>
</reference>
<feature type="compositionally biased region" description="Low complexity" evidence="8">
    <location>
        <begin position="387"/>
        <end position="401"/>
    </location>
</feature>
<accession>A0A6V8KWL1</accession>
<feature type="region of interest" description="Disordered" evidence="8">
    <location>
        <begin position="264"/>
        <end position="300"/>
    </location>
</feature>
<dbReference type="Gene3D" id="3.30.200.20">
    <property type="entry name" value="Phosphorylase Kinase, domain 1"/>
    <property type="match status" value="1"/>
</dbReference>
<feature type="binding site" evidence="7">
    <location>
        <position position="39"/>
    </location>
    <ligand>
        <name>ATP</name>
        <dbReference type="ChEBI" id="CHEBI:30616"/>
    </ligand>
</feature>
<evidence type="ECO:0000313" key="11">
    <source>
        <dbReference type="Proteomes" id="UP000482800"/>
    </source>
</evidence>
<dbReference type="PROSITE" id="PS00108">
    <property type="entry name" value="PROTEIN_KINASE_ST"/>
    <property type="match status" value="1"/>
</dbReference>
<reference evidence="10 11" key="1">
    <citation type="submission" date="2020-03" db="EMBL/GenBank/DDBJ databases">
        <title>Whole genome shotgun sequence of Phytohabitans houttuyneae NBRC 108639.</title>
        <authorList>
            <person name="Komaki H."/>
            <person name="Tamura T."/>
        </authorList>
    </citation>
    <scope>NUCLEOTIDE SEQUENCE [LARGE SCALE GENOMIC DNA]</scope>
    <source>
        <strain evidence="10 11">NBRC 108639</strain>
    </source>
</reference>
<evidence type="ECO:0000256" key="4">
    <source>
        <dbReference type="ARBA" id="ARBA00022741"/>
    </source>
</evidence>
<dbReference type="InterPro" id="IPR008271">
    <property type="entry name" value="Ser/Thr_kinase_AS"/>
</dbReference>
<keyword evidence="3" id="KW-0808">Transferase</keyword>
<dbReference type="AlphaFoldDB" id="A0A6V8KWL1"/>
<dbReference type="CDD" id="cd14014">
    <property type="entry name" value="STKc_PknB_like"/>
    <property type="match status" value="1"/>
</dbReference>
<evidence type="ECO:0000313" key="10">
    <source>
        <dbReference type="EMBL" id="GFJ86217.1"/>
    </source>
</evidence>
<dbReference type="EMBL" id="BLPF01000005">
    <property type="protein sequence ID" value="GFJ86217.1"/>
    <property type="molecule type" value="Genomic_DNA"/>
</dbReference>
<evidence type="ECO:0000256" key="5">
    <source>
        <dbReference type="ARBA" id="ARBA00022777"/>
    </source>
</evidence>
<comment type="caution">
    <text evidence="10">The sequence shown here is derived from an EMBL/GenBank/DDBJ whole genome shotgun (WGS) entry which is preliminary data.</text>
</comment>
<dbReference type="PROSITE" id="PS00107">
    <property type="entry name" value="PROTEIN_KINASE_ATP"/>
    <property type="match status" value="1"/>
</dbReference>
<dbReference type="GO" id="GO:0005524">
    <property type="term" value="F:ATP binding"/>
    <property type="evidence" value="ECO:0007669"/>
    <property type="project" value="UniProtKB-UniRule"/>
</dbReference>
<name>A0A6V8KWL1_9ACTN</name>
<feature type="compositionally biased region" description="Low complexity" evidence="8">
    <location>
        <begin position="352"/>
        <end position="364"/>
    </location>
</feature>
<organism evidence="10 11">
    <name type="scientific">Phytohabitans houttuyneae</name>
    <dbReference type="NCBI Taxonomy" id="1076126"/>
    <lineage>
        <taxon>Bacteria</taxon>
        <taxon>Bacillati</taxon>
        <taxon>Actinomycetota</taxon>
        <taxon>Actinomycetes</taxon>
        <taxon>Micromonosporales</taxon>
        <taxon>Micromonosporaceae</taxon>
    </lineage>
</organism>
<evidence type="ECO:0000256" key="3">
    <source>
        <dbReference type="ARBA" id="ARBA00022679"/>
    </source>
</evidence>
<dbReference type="Proteomes" id="UP000482800">
    <property type="component" value="Unassembled WGS sequence"/>
</dbReference>
<dbReference type="PROSITE" id="PS50011">
    <property type="entry name" value="PROTEIN_KINASE_DOM"/>
    <property type="match status" value="1"/>
</dbReference>
<dbReference type="SMART" id="SM00220">
    <property type="entry name" value="S_TKc"/>
    <property type="match status" value="1"/>
</dbReference>
<keyword evidence="11" id="KW-1185">Reference proteome</keyword>
<keyword evidence="5" id="KW-0418">Kinase</keyword>
<evidence type="ECO:0000256" key="7">
    <source>
        <dbReference type="PROSITE-ProRule" id="PRU10141"/>
    </source>
</evidence>
<protein>
    <recommendedName>
        <fullName evidence="1">non-specific serine/threonine protein kinase</fullName>
        <ecNumber evidence="1">2.7.11.1</ecNumber>
    </recommendedName>
</protein>
<keyword evidence="6 7" id="KW-0067">ATP-binding</keyword>
<evidence type="ECO:0000256" key="6">
    <source>
        <dbReference type="ARBA" id="ARBA00022840"/>
    </source>
</evidence>
<dbReference type="Pfam" id="PF00069">
    <property type="entry name" value="Pkinase"/>
    <property type="match status" value="1"/>
</dbReference>
<feature type="compositionally biased region" description="Low complexity" evidence="8">
    <location>
        <begin position="453"/>
        <end position="481"/>
    </location>
</feature>
<feature type="domain" description="Protein kinase" evidence="9">
    <location>
        <begin position="10"/>
        <end position="270"/>
    </location>
</feature>
<feature type="compositionally biased region" description="Basic residues" evidence="8">
    <location>
        <begin position="365"/>
        <end position="386"/>
    </location>
</feature>
<dbReference type="PANTHER" id="PTHR43289:SF6">
    <property type="entry name" value="SERINE_THREONINE-PROTEIN KINASE NEKL-3"/>
    <property type="match status" value="1"/>
</dbReference>
<dbReference type="InterPro" id="IPR017441">
    <property type="entry name" value="Protein_kinase_ATP_BS"/>
</dbReference>